<evidence type="ECO:0000313" key="4">
    <source>
        <dbReference type="Proteomes" id="UP000502136"/>
    </source>
</evidence>
<gene>
    <name evidence="3" type="ORF">HGI30_19645</name>
</gene>
<feature type="compositionally biased region" description="Low complexity" evidence="1">
    <location>
        <begin position="26"/>
        <end position="48"/>
    </location>
</feature>
<dbReference type="Proteomes" id="UP000502136">
    <property type="component" value="Chromosome"/>
</dbReference>
<dbReference type="AlphaFoldDB" id="A0A6H2H1K0"/>
<feature type="signal peptide" evidence="2">
    <location>
        <begin position="1"/>
        <end position="21"/>
    </location>
</feature>
<sequence length="214" mass="22461">MKRTIGAAAAALLLAATAACGGNGGNAANKAASPAPSPAASSAPAASPSKGVEVDKGLLNHEITLPASFFEGQDLDAVIAEAKKSGVTDVKRNEDGSVTYKMPRSVHGKMMDEMESGLMKSIEELKAGETFKSVKDIEHSKDFSEFTLIVDQAAFEGSFDAFAAMGVALPAMYYRLFDGVPQDQNKVTVKMQDQASGEVFQTVVYPDAMEAMGQ</sequence>
<feature type="region of interest" description="Disordered" evidence="1">
    <location>
        <begin position="26"/>
        <end position="51"/>
    </location>
</feature>
<name>A0A6H2H1K0_9BACL</name>
<keyword evidence="2" id="KW-0732">Signal</keyword>
<dbReference type="RefSeq" id="WP_168909070.1">
    <property type="nucleotide sequence ID" value="NZ_CP051428.1"/>
</dbReference>
<dbReference type="EMBL" id="CP051428">
    <property type="protein sequence ID" value="QJC53532.1"/>
    <property type="molecule type" value="Genomic_DNA"/>
</dbReference>
<evidence type="ECO:0000256" key="1">
    <source>
        <dbReference type="SAM" id="MobiDB-lite"/>
    </source>
</evidence>
<reference evidence="3 4" key="1">
    <citation type="submission" date="2020-04" db="EMBL/GenBank/DDBJ databases">
        <title>Novel Paenibacillus strain UniB2 isolated from commercial digestive syrup.</title>
        <authorList>
            <person name="Thorat V."/>
            <person name="Kirdat K."/>
            <person name="Tiwarekar B."/>
            <person name="Yadav A."/>
        </authorList>
    </citation>
    <scope>NUCLEOTIDE SEQUENCE [LARGE SCALE GENOMIC DNA]</scope>
    <source>
        <strain evidence="3 4">UniB2</strain>
    </source>
</reference>
<feature type="chain" id="PRO_5038962548" evidence="2">
    <location>
        <begin position="22"/>
        <end position="214"/>
    </location>
</feature>
<proteinExistence type="predicted"/>
<keyword evidence="4" id="KW-1185">Reference proteome</keyword>
<evidence type="ECO:0000256" key="2">
    <source>
        <dbReference type="SAM" id="SignalP"/>
    </source>
</evidence>
<dbReference type="PROSITE" id="PS51257">
    <property type="entry name" value="PROKAR_LIPOPROTEIN"/>
    <property type="match status" value="1"/>
</dbReference>
<protein>
    <submittedName>
        <fullName evidence="3">Uncharacterized protein</fullName>
    </submittedName>
</protein>
<evidence type="ECO:0000313" key="3">
    <source>
        <dbReference type="EMBL" id="QJC53532.1"/>
    </source>
</evidence>
<accession>A0A6H2H1K0</accession>
<organism evidence="3 4">
    <name type="scientific">Paenibacillus albicereus</name>
    <dbReference type="NCBI Taxonomy" id="2726185"/>
    <lineage>
        <taxon>Bacteria</taxon>
        <taxon>Bacillati</taxon>
        <taxon>Bacillota</taxon>
        <taxon>Bacilli</taxon>
        <taxon>Bacillales</taxon>
        <taxon>Paenibacillaceae</taxon>
        <taxon>Paenibacillus</taxon>
    </lineage>
</organism>
<dbReference type="KEGG" id="palr:HGI30_19645"/>